<sequence length="145" mass="15741">MSIFKFSNSLEFSLPNFELKYSYNPLTASLPNISLEIEFGKTSITPHPGAVAVTLYGKTYKSNPELFQILLKIEINCRAKTSCLQSSPTLKMALCHFSIVSCSPATVSCLRTLKVAINGALAWDCSGLPEVLLISTTTPSGFEGK</sequence>
<keyword evidence="2" id="KW-1185">Reference proteome</keyword>
<protein>
    <submittedName>
        <fullName evidence="1">Uncharacterized protein</fullName>
    </submittedName>
</protein>
<evidence type="ECO:0000313" key="2">
    <source>
        <dbReference type="Proteomes" id="UP000769528"/>
    </source>
</evidence>
<gene>
    <name evidence="1" type="ORF">WICMUC_002123</name>
</gene>
<organism evidence="1 2">
    <name type="scientific">Wickerhamomyces mucosus</name>
    <dbReference type="NCBI Taxonomy" id="1378264"/>
    <lineage>
        <taxon>Eukaryota</taxon>
        <taxon>Fungi</taxon>
        <taxon>Dikarya</taxon>
        <taxon>Ascomycota</taxon>
        <taxon>Saccharomycotina</taxon>
        <taxon>Saccharomycetes</taxon>
        <taxon>Phaffomycetales</taxon>
        <taxon>Wickerhamomycetaceae</taxon>
        <taxon>Wickerhamomyces</taxon>
    </lineage>
</organism>
<proteinExistence type="predicted"/>
<comment type="caution">
    <text evidence="1">The sequence shown here is derived from an EMBL/GenBank/DDBJ whole genome shotgun (WGS) entry which is preliminary data.</text>
</comment>
<dbReference type="EMBL" id="JAEUBF010000666">
    <property type="protein sequence ID" value="KAH3676246.1"/>
    <property type="molecule type" value="Genomic_DNA"/>
</dbReference>
<reference evidence="1" key="2">
    <citation type="submission" date="2021-01" db="EMBL/GenBank/DDBJ databases">
        <authorList>
            <person name="Schikora-Tamarit M.A."/>
        </authorList>
    </citation>
    <scope>NUCLEOTIDE SEQUENCE</scope>
    <source>
        <strain evidence="1">CBS6341</strain>
    </source>
</reference>
<evidence type="ECO:0000313" key="1">
    <source>
        <dbReference type="EMBL" id="KAH3676246.1"/>
    </source>
</evidence>
<reference evidence="1" key="1">
    <citation type="journal article" date="2021" name="Open Biol.">
        <title>Shared evolutionary footprints suggest mitochondrial oxidative damage underlies multiple complex I losses in fungi.</title>
        <authorList>
            <person name="Schikora-Tamarit M.A."/>
            <person name="Marcet-Houben M."/>
            <person name="Nosek J."/>
            <person name="Gabaldon T."/>
        </authorList>
    </citation>
    <scope>NUCLEOTIDE SEQUENCE</scope>
    <source>
        <strain evidence="1">CBS6341</strain>
    </source>
</reference>
<accession>A0A9P8TET9</accession>
<dbReference type="Proteomes" id="UP000769528">
    <property type="component" value="Unassembled WGS sequence"/>
</dbReference>
<dbReference type="AlphaFoldDB" id="A0A9P8TET9"/>
<name>A0A9P8TET9_9ASCO</name>